<comment type="caution">
    <text evidence="1">The sequence shown here is derived from an EMBL/GenBank/DDBJ whole genome shotgun (WGS) entry which is preliminary data.</text>
</comment>
<name>A0ABP0KBZ3_9DINO</name>
<protein>
    <submittedName>
        <fullName evidence="1">Uncharacterized protein</fullName>
    </submittedName>
</protein>
<evidence type="ECO:0000313" key="1">
    <source>
        <dbReference type="EMBL" id="CAK9023602.1"/>
    </source>
</evidence>
<gene>
    <name evidence="1" type="ORF">SCF082_LOCUS16279</name>
</gene>
<dbReference type="EMBL" id="CAXAMM010010557">
    <property type="protein sequence ID" value="CAK9023602.1"/>
    <property type="molecule type" value="Genomic_DNA"/>
</dbReference>
<accession>A0ABP0KBZ3</accession>
<proteinExistence type="predicted"/>
<reference evidence="1 2" key="1">
    <citation type="submission" date="2024-02" db="EMBL/GenBank/DDBJ databases">
        <authorList>
            <person name="Chen Y."/>
            <person name="Shah S."/>
            <person name="Dougan E. K."/>
            <person name="Thang M."/>
            <person name="Chan C."/>
        </authorList>
    </citation>
    <scope>NUCLEOTIDE SEQUENCE [LARGE SCALE GENOMIC DNA]</scope>
</reference>
<dbReference type="Proteomes" id="UP001642464">
    <property type="component" value="Unassembled WGS sequence"/>
</dbReference>
<evidence type="ECO:0000313" key="2">
    <source>
        <dbReference type="Proteomes" id="UP001642464"/>
    </source>
</evidence>
<keyword evidence="2" id="KW-1185">Reference proteome</keyword>
<sequence>MASDSGITSIVLRSSRKLSYESVLAVLDELFPDAYDFLYLPWPKLAIVNFTTPELCRLAWGILDNSRHGDVDIRYVKEAHHQGLAQNLALFCAKEGWENKEAGAPKVFVSGREISIDEAMEQFVSVEMLQNFQALRSNIEPAREREDEQQISPESLVHSLTCGVCRRHTSYRSIAN</sequence>
<organism evidence="1 2">
    <name type="scientific">Durusdinium trenchii</name>
    <dbReference type="NCBI Taxonomy" id="1381693"/>
    <lineage>
        <taxon>Eukaryota</taxon>
        <taxon>Sar</taxon>
        <taxon>Alveolata</taxon>
        <taxon>Dinophyceae</taxon>
        <taxon>Suessiales</taxon>
        <taxon>Symbiodiniaceae</taxon>
        <taxon>Durusdinium</taxon>
    </lineage>
</organism>